<sequence>MEMKLYEKFVIKRDGRLAYWDSFRIQAAIFKAAAYGKYAKNPVAANDLANNVTKVVEKYIANLEFEKVPIDEIQNVVVKQLRDFDTEVAGDFLKYKTERDIKRI</sequence>
<organism evidence="5 6">
    <name type="scientific">Pilibacter termitis</name>
    <dbReference type="NCBI Taxonomy" id="263852"/>
    <lineage>
        <taxon>Bacteria</taxon>
        <taxon>Bacillati</taxon>
        <taxon>Bacillota</taxon>
        <taxon>Bacilli</taxon>
        <taxon>Lactobacillales</taxon>
        <taxon>Enterococcaceae</taxon>
        <taxon>Pilibacter</taxon>
    </lineage>
</organism>
<dbReference type="OrthoDB" id="9804622at2"/>
<dbReference type="Proteomes" id="UP000190328">
    <property type="component" value="Unassembled WGS sequence"/>
</dbReference>
<dbReference type="RefSeq" id="WP_078806595.1">
    <property type="nucleotide sequence ID" value="NZ_FUXI01000005.1"/>
</dbReference>
<dbReference type="STRING" id="263852.SAMN02745116_00638"/>
<evidence type="ECO:0000313" key="6">
    <source>
        <dbReference type="Proteomes" id="UP000190328"/>
    </source>
</evidence>
<evidence type="ECO:0000259" key="4">
    <source>
        <dbReference type="PROSITE" id="PS51161"/>
    </source>
</evidence>
<evidence type="ECO:0000256" key="1">
    <source>
        <dbReference type="ARBA" id="ARBA00022741"/>
    </source>
</evidence>
<dbReference type="EMBL" id="FUXI01000005">
    <property type="protein sequence ID" value="SJZ52923.1"/>
    <property type="molecule type" value="Genomic_DNA"/>
</dbReference>
<dbReference type="Pfam" id="PF03477">
    <property type="entry name" value="ATP-cone"/>
    <property type="match status" value="1"/>
</dbReference>
<keyword evidence="1 3" id="KW-0547">Nucleotide-binding</keyword>
<feature type="domain" description="ATP-cone" evidence="4">
    <location>
        <begin position="8"/>
        <end position="103"/>
    </location>
</feature>
<dbReference type="InterPro" id="IPR005144">
    <property type="entry name" value="ATP-cone_dom"/>
</dbReference>
<evidence type="ECO:0000256" key="3">
    <source>
        <dbReference type="PROSITE-ProRule" id="PRU00492"/>
    </source>
</evidence>
<evidence type="ECO:0000313" key="5">
    <source>
        <dbReference type="EMBL" id="SJZ52923.1"/>
    </source>
</evidence>
<keyword evidence="2 3" id="KW-0067">ATP-binding</keyword>
<keyword evidence="6" id="KW-1185">Reference proteome</keyword>
<dbReference type="PROSITE" id="PS51161">
    <property type="entry name" value="ATP_CONE"/>
    <property type="match status" value="1"/>
</dbReference>
<protein>
    <submittedName>
        <fullName evidence="5">ATP cone domain-containing protein</fullName>
    </submittedName>
</protein>
<evidence type="ECO:0000256" key="2">
    <source>
        <dbReference type="ARBA" id="ARBA00022840"/>
    </source>
</evidence>
<dbReference type="GO" id="GO:0005524">
    <property type="term" value="F:ATP binding"/>
    <property type="evidence" value="ECO:0007669"/>
    <property type="project" value="UniProtKB-UniRule"/>
</dbReference>
<name>A0A1T4LE31_9ENTE</name>
<reference evidence="5 6" key="1">
    <citation type="submission" date="2017-02" db="EMBL/GenBank/DDBJ databases">
        <authorList>
            <person name="Peterson S.W."/>
        </authorList>
    </citation>
    <scope>NUCLEOTIDE SEQUENCE [LARGE SCALE GENOMIC DNA]</scope>
    <source>
        <strain evidence="5 6">ATCC BAA-1030</strain>
    </source>
</reference>
<gene>
    <name evidence="5" type="ORF">SAMN02745116_00638</name>
</gene>
<accession>A0A1T4LE31</accession>
<dbReference type="AlphaFoldDB" id="A0A1T4LE31"/>
<proteinExistence type="predicted"/>